<reference evidence="1 2" key="1">
    <citation type="journal article" date="2018" name="Sci. Data">
        <title>The draft genome sequence of cork oak.</title>
        <authorList>
            <person name="Ramos A.M."/>
            <person name="Usie A."/>
            <person name="Barbosa P."/>
            <person name="Barros P.M."/>
            <person name="Capote T."/>
            <person name="Chaves I."/>
            <person name="Simoes F."/>
            <person name="Abreu I."/>
            <person name="Carrasquinho I."/>
            <person name="Faro C."/>
            <person name="Guimaraes J.B."/>
            <person name="Mendonca D."/>
            <person name="Nobrega F."/>
            <person name="Rodrigues L."/>
            <person name="Saibo N.J.M."/>
            <person name="Varela M.C."/>
            <person name="Egas C."/>
            <person name="Matos J."/>
            <person name="Miguel C.M."/>
            <person name="Oliveira M.M."/>
            <person name="Ricardo C.P."/>
            <person name="Goncalves S."/>
        </authorList>
    </citation>
    <scope>NUCLEOTIDE SEQUENCE [LARGE SCALE GENOMIC DNA]</scope>
    <source>
        <strain evidence="2">cv. HL8</strain>
    </source>
</reference>
<protein>
    <submittedName>
        <fullName evidence="1">Uncharacterized protein</fullName>
    </submittedName>
</protein>
<dbReference type="AlphaFoldDB" id="A0AAW0LSD9"/>
<comment type="caution">
    <text evidence="1">The sequence shown here is derived from an EMBL/GenBank/DDBJ whole genome shotgun (WGS) entry which is preliminary data.</text>
</comment>
<accession>A0AAW0LSD9</accession>
<name>A0AAW0LSD9_QUESU</name>
<organism evidence="1 2">
    <name type="scientific">Quercus suber</name>
    <name type="common">Cork oak</name>
    <dbReference type="NCBI Taxonomy" id="58331"/>
    <lineage>
        <taxon>Eukaryota</taxon>
        <taxon>Viridiplantae</taxon>
        <taxon>Streptophyta</taxon>
        <taxon>Embryophyta</taxon>
        <taxon>Tracheophyta</taxon>
        <taxon>Spermatophyta</taxon>
        <taxon>Magnoliopsida</taxon>
        <taxon>eudicotyledons</taxon>
        <taxon>Gunneridae</taxon>
        <taxon>Pentapetalae</taxon>
        <taxon>rosids</taxon>
        <taxon>fabids</taxon>
        <taxon>Fagales</taxon>
        <taxon>Fagaceae</taxon>
        <taxon>Quercus</taxon>
    </lineage>
</organism>
<dbReference type="EMBL" id="PKMF04000057">
    <property type="protein sequence ID" value="KAK7854200.1"/>
    <property type="molecule type" value="Genomic_DNA"/>
</dbReference>
<evidence type="ECO:0000313" key="1">
    <source>
        <dbReference type="EMBL" id="KAK7854200.1"/>
    </source>
</evidence>
<dbReference type="Proteomes" id="UP000237347">
    <property type="component" value="Unassembled WGS sequence"/>
</dbReference>
<gene>
    <name evidence="1" type="ORF">CFP56_032882</name>
</gene>
<keyword evidence="2" id="KW-1185">Reference proteome</keyword>
<sequence length="74" mass="8482">MTSFDRDFEAHLKEDVKILLNSYSSIDNHLTLIDIDKNLLANVDQAPSKSMQDALLPSMKRLVTNELFSCILHY</sequence>
<evidence type="ECO:0000313" key="2">
    <source>
        <dbReference type="Proteomes" id="UP000237347"/>
    </source>
</evidence>
<proteinExistence type="predicted"/>